<dbReference type="RefSeq" id="WP_073240053.1">
    <property type="nucleotide sequence ID" value="NZ_FQUY01000030.1"/>
</dbReference>
<dbReference type="AlphaFoldDB" id="A0A1M5CBC7"/>
<dbReference type="EMBL" id="FQUY01000030">
    <property type="protein sequence ID" value="SHF52063.1"/>
    <property type="molecule type" value="Genomic_DNA"/>
</dbReference>
<evidence type="ECO:0000259" key="1">
    <source>
        <dbReference type="Pfam" id="PF02441"/>
    </source>
</evidence>
<dbReference type="Pfam" id="PF02441">
    <property type="entry name" value="Flavoprotein"/>
    <property type="match status" value="1"/>
</dbReference>
<name>A0A1M5CBC7_9FIRM</name>
<sequence length="255" mass="28473">MSIETLIKNLLLEILPRMNKKILIFLTGGTVHAEISLKVLADFEFTNYDLVISESGRKVLDQELVQKLQGRVLQSTEEVDDSLRSAGFVLVPVMTRNTLCKVALGIADNLVTTGIARAVMMNKEIIVVRDSYAPDNPVNISNGLSQNPVYNSMINNYEQILQAAGVKFVDFPEFKGVIQEKIGRLFLPTLSQTEQPTGEAPPYRRDVALTGTVLTLNDVKKIQPNKIVQIKENTIITPLARDYIDMNNIIVKFNK</sequence>
<dbReference type="Proteomes" id="UP000184148">
    <property type="component" value="Unassembled WGS sequence"/>
</dbReference>
<dbReference type="GO" id="GO:0003824">
    <property type="term" value="F:catalytic activity"/>
    <property type="evidence" value="ECO:0007669"/>
    <property type="project" value="InterPro"/>
</dbReference>
<evidence type="ECO:0000313" key="3">
    <source>
        <dbReference type="Proteomes" id="UP000184148"/>
    </source>
</evidence>
<dbReference type="SUPFAM" id="SSF52507">
    <property type="entry name" value="Homo-oligomeric flavin-containing Cys decarboxylases, HFCD"/>
    <property type="match status" value="1"/>
</dbReference>
<protein>
    <submittedName>
        <fullName evidence="2">3-polyprenyl-4-hydroxybenzoate decarboxylase</fullName>
    </submittedName>
</protein>
<dbReference type="InterPro" id="IPR036551">
    <property type="entry name" value="Flavin_trans-like"/>
</dbReference>
<accession>A0A1M5CBC7</accession>
<feature type="domain" description="Flavoprotein" evidence="1">
    <location>
        <begin position="20"/>
        <end position="128"/>
    </location>
</feature>
<dbReference type="STRING" id="1121429.SAMN02745133_02870"/>
<keyword evidence="3" id="KW-1185">Reference proteome</keyword>
<dbReference type="Gene3D" id="3.40.50.1950">
    <property type="entry name" value="Flavin prenyltransferase-like"/>
    <property type="match status" value="1"/>
</dbReference>
<proteinExistence type="predicted"/>
<dbReference type="OrthoDB" id="3732621at2"/>
<evidence type="ECO:0000313" key="2">
    <source>
        <dbReference type="EMBL" id="SHF52063.1"/>
    </source>
</evidence>
<gene>
    <name evidence="2" type="ORF">SAMN02745133_02870</name>
</gene>
<reference evidence="3" key="1">
    <citation type="submission" date="2016-11" db="EMBL/GenBank/DDBJ databases">
        <authorList>
            <person name="Varghese N."/>
            <person name="Submissions S."/>
        </authorList>
    </citation>
    <scope>NUCLEOTIDE SEQUENCE [LARGE SCALE GENOMIC DNA]</scope>
    <source>
        <strain evidence="3">DSM 12395</strain>
    </source>
</reference>
<organism evidence="2 3">
    <name type="scientific">Desulforamulus putei DSM 12395</name>
    <dbReference type="NCBI Taxonomy" id="1121429"/>
    <lineage>
        <taxon>Bacteria</taxon>
        <taxon>Bacillati</taxon>
        <taxon>Bacillota</taxon>
        <taxon>Clostridia</taxon>
        <taxon>Eubacteriales</taxon>
        <taxon>Peptococcaceae</taxon>
        <taxon>Desulforamulus</taxon>
    </lineage>
</organism>
<dbReference type="InterPro" id="IPR003382">
    <property type="entry name" value="Flavoprotein"/>
</dbReference>